<evidence type="ECO:0000256" key="7">
    <source>
        <dbReference type="ARBA" id="ARBA00023180"/>
    </source>
</evidence>
<keyword evidence="8" id="KW-1133">Transmembrane helix</keyword>
<protein>
    <recommendedName>
        <fullName evidence="12">Receptor L-domain domain-containing protein</fullName>
    </recommendedName>
</protein>
<evidence type="ECO:0000256" key="1">
    <source>
        <dbReference type="ARBA" id="ARBA00004191"/>
    </source>
</evidence>
<keyword evidence="11" id="KW-1185">Reference proteome</keyword>
<organism evidence="10 11">
    <name type="scientific">Babjeviella inositovora NRRL Y-12698</name>
    <dbReference type="NCBI Taxonomy" id="984486"/>
    <lineage>
        <taxon>Eukaryota</taxon>
        <taxon>Fungi</taxon>
        <taxon>Dikarya</taxon>
        <taxon>Ascomycota</taxon>
        <taxon>Saccharomycotina</taxon>
        <taxon>Pichiomycetes</taxon>
        <taxon>Serinales incertae sedis</taxon>
        <taxon>Babjeviella</taxon>
    </lineage>
</organism>
<keyword evidence="6 9" id="KW-0732">Signal</keyword>
<keyword evidence="5" id="KW-0964">Secreted</keyword>
<dbReference type="PANTHER" id="PTHR31018:SF3">
    <property type="entry name" value="RECEPTOR PROTEIN-TYROSINE KINASE"/>
    <property type="match status" value="1"/>
</dbReference>
<dbReference type="InterPro" id="IPR036941">
    <property type="entry name" value="Rcpt_L-dom_sf"/>
</dbReference>
<dbReference type="STRING" id="984486.A0A1E3QRB3"/>
<dbReference type="OrthoDB" id="536881at2759"/>
<keyword evidence="7" id="KW-0325">Glycoprotein</keyword>
<gene>
    <name evidence="10" type="ORF">BABINDRAFT_161219</name>
</gene>
<evidence type="ECO:0000313" key="11">
    <source>
        <dbReference type="Proteomes" id="UP000094336"/>
    </source>
</evidence>
<evidence type="ECO:0000256" key="5">
    <source>
        <dbReference type="ARBA" id="ARBA00022525"/>
    </source>
</evidence>
<comment type="subcellular location">
    <subcellularLocation>
        <location evidence="2">Cell membrane</location>
        <topology evidence="2">Lipid-anchor</topology>
        <topology evidence="2">GPI-anchor</topology>
    </subcellularLocation>
    <subcellularLocation>
        <location evidence="1">Secreted</location>
        <location evidence="1">Cell wall</location>
    </subcellularLocation>
</comment>
<comment type="similarity">
    <text evidence="3">Belongs to the SPS2 family.</text>
</comment>
<evidence type="ECO:0000256" key="3">
    <source>
        <dbReference type="ARBA" id="ARBA00005798"/>
    </source>
</evidence>
<dbReference type="Gene3D" id="3.80.20.20">
    <property type="entry name" value="Receptor L-domain"/>
    <property type="match status" value="1"/>
</dbReference>
<dbReference type="GO" id="GO:0031505">
    <property type="term" value="P:fungal-type cell wall organization"/>
    <property type="evidence" value="ECO:0007669"/>
    <property type="project" value="TreeGrafter"/>
</dbReference>
<dbReference type="PANTHER" id="PTHR31018">
    <property type="entry name" value="SPORULATION-SPECIFIC PROTEIN-RELATED"/>
    <property type="match status" value="1"/>
</dbReference>
<dbReference type="InterPro" id="IPR051648">
    <property type="entry name" value="CWI-Assembly_Regulator"/>
</dbReference>
<dbReference type="GO" id="GO:0009986">
    <property type="term" value="C:cell surface"/>
    <property type="evidence" value="ECO:0007669"/>
    <property type="project" value="TreeGrafter"/>
</dbReference>
<evidence type="ECO:0000256" key="2">
    <source>
        <dbReference type="ARBA" id="ARBA00004609"/>
    </source>
</evidence>
<accession>A0A1E3QRB3</accession>
<reference evidence="11" key="1">
    <citation type="submission" date="2016-05" db="EMBL/GenBank/DDBJ databases">
        <title>Comparative genomics of biotechnologically important yeasts.</title>
        <authorList>
            <consortium name="DOE Joint Genome Institute"/>
            <person name="Riley R."/>
            <person name="Haridas S."/>
            <person name="Wolfe K.H."/>
            <person name="Lopes M.R."/>
            <person name="Hittinger C.T."/>
            <person name="Goker M."/>
            <person name="Salamov A."/>
            <person name="Wisecaver J."/>
            <person name="Long T.M."/>
            <person name="Aerts A.L."/>
            <person name="Barry K."/>
            <person name="Choi C."/>
            <person name="Clum A."/>
            <person name="Coughlan A.Y."/>
            <person name="Deshpande S."/>
            <person name="Douglass A.P."/>
            <person name="Hanson S.J."/>
            <person name="Klenk H.-P."/>
            <person name="Labutti K."/>
            <person name="Lapidus A."/>
            <person name="Lindquist E."/>
            <person name="Lipzen A."/>
            <person name="Meier-Kolthoff J.P."/>
            <person name="Ohm R.A."/>
            <person name="Otillar R.P."/>
            <person name="Pangilinan J."/>
            <person name="Peng Y."/>
            <person name="Rokas A."/>
            <person name="Rosa C.A."/>
            <person name="Scheuner C."/>
            <person name="Sibirny A.A."/>
            <person name="Slot J.C."/>
            <person name="Stielow J.B."/>
            <person name="Sun H."/>
            <person name="Kurtzman C.P."/>
            <person name="Blackwell M."/>
            <person name="Grigoriev I.V."/>
            <person name="Jeffries T.W."/>
        </authorList>
    </citation>
    <scope>NUCLEOTIDE SEQUENCE [LARGE SCALE GENOMIC DNA]</scope>
    <source>
        <strain evidence="11">NRRL Y-12698</strain>
    </source>
</reference>
<dbReference type="EMBL" id="KV454430">
    <property type="protein sequence ID" value="ODQ80256.1"/>
    <property type="molecule type" value="Genomic_DNA"/>
</dbReference>
<evidence type="ECO:0008006" key="12">
    <source>
        <dbReference type="Google" id="ProtNLM"/>
    </source>
</evidence>
<dbReference type="SUPFAM" id="SSF52058">
    <property type="entry name" value="L domain-like"/>
    <property type="match status" value="2"/>
</dbReference>
<dbReference type="RefSeq" id="XP_018985584.1">
    <property type="nucleotide sequence ID" value="XM_019128702.1"/>
</dbReference>
<dbReference type="GO" id="GO:0009277">
    <property type="term" value="C:fungal-type cell wall"/>
    <property type="evidence" value="ECO:0007669"/>
    <property type="project" value="TreeGrafter"/>
</dbReference>
<dbReference type="GeneID" id="30146555"/>
<name>A0A1E3QRB3_9ASCO</name>
<feature type="transmembrane region" description="Helical" evidence="8">
    <location>
        <begin position="455"/>
        <end position="475"/>
    </location>
</feature>
<evidence type="ECO:0000256" key="8">
    <source>
        <dbReference type="SAM" id="Phobius"/>
    </source>
</evidence>
<dbReference type="Proteomes" id="UP000094336">
    <property type="component" value="Unassembled WGS sequence"/>
</dbReference>
<feature type="signal peptide" evidence="9">
    <location>
        <begin position="1"/>
        <end position="21"/>
    </location>
</feature>
<keyword evidence="8" id="KW-0812">Transmembrane</keyword>
<feature type="chain" id="PRO_5009134405" description="Receptor L-domain domain-containing protein" evidence="9">
    <location>
        <begin position="22"/>
        <end position="477"/>
    </location>
</feature>
<dbReference type="AlphaFoldDB" id="A0A1E3QRB3"/>
<keyword evidence="4" id="KW-0134">Cell wall</keyword>
<proteinExistence type="inferred from homology"/>
<evidence type="ECO:0000256" key="4">
    <source>
        <dbReference type="ARBA" id="ARBA00022512"/>
    </source>
</evidence>
<evidence type="ECO:0000256" key="6">
    <source>
        <dbReference type="ARBA" id="ARBA00022729"/>
    </source>
</evidence>
<evidence type="ECO:0000313" key="10">
    <source>
        <dbReference type="EMBL" id="ODQ80256.1"/>
    </source>
</evidence>
<sequence>MRHSTNLAIIIFLASITNVNSSPSIFKHELKDAFISLREQQDLKGNGVLAVDSRLGTNPSYMDIWNGGENAHFQEIFTDDQTEVPEDMEVPEHCTKEVYKIHSSGDIAALADCETITGSLVFENYQDPVIDFGDIVHVAGNVKVANSSHVVRVISNKLSEVGGMLSLEELTSLTSVYFPMLVAVDQLEWKILPILSTVNLDAGISKIRSITISDTSLVGFTGFEVDLLDILNINNNRFLESVTSNVRKISQELLISANAKYAEVRFPSLKFANNMTFNDVSMLDLSNIELVENSASFINNKFSALKIPKLKEIGGTLSISKNTGLSSVELPTLGEVGGGLIVMDNALLQKLNFFPKLSVIGGAIEFTGNIKEATLAKLKLVKGSAIVQSTAAAFDCSKWTKGDMANTIRGGRIECTGGMAQEDMMSYDNSNRSIHRLENDAGIRGGLKQALSSSGYLSCLVNIIYLFASLFLAAVMS</sequence>
<dbReference type="GO" id="GO:0005886">
    <property type="term" value="C:plasma membrane"/>
    <property type="evidence" value="ECO:0007669"/>
    <property type="project" value="UniProtKB-SubCell"/>
</dbReference>
<evidence type="ECO:0000256" key="9">
    <source>
        <dbReference type="SAM" id="SignalP"/>
    </source>
</evidence>
<keyword evidence="8" id="KW-0472">Membrane</keyword>